<accession>A0A7Y0HE55</accession>
<protein>
    <submittedName>
        <fullName evidence="4">GNAT family N-acetyltransferase</fullName>
    </submittedName>
</protein>
<dbReference type="CDD" id="cd04301">
    <property type="entry name" value="NAT_SF"/>
    <property type="match status" value="1"/>
</dbReference>
<name>A0A7Y0HE55_9PROT</name>
<dbReference type="PANTHER" id="PTHR43877">
    <property type="entry name" value="AMINOALKYLPHOSPHONATE N-ACETYLTRANSFERASE-RELATED-RELATED"/>
    <property type="match status" value="1"/>
</dbReference>
<evidence type="ECO:0000256" key="1">
    <source>
        <dbReference type="ARBA" id="ARBA00022679"/>
    </source>
</evidence>
<dbReference type="InterPro" id="IPR016181">
    <property type="entry name" value="Acyl_CoA_acyltransferase"/>
</dbReference>
<evidence type="ECO:0000256" key="2">
    <source>
        <dbReference type="ARBA" id="ARBA00023315"/>
    </source>
</evidence>
<dbReference type="SUPFAM" id="SSF55729">
    <property type="entry name" value="Acyl-CoA N-acyltransferases (Nat)"/>
    <property type="match status" value="1"/>
</dbReference>
<gene>
    <name evidence="4" type="ORF">HH303_07710</name>
</gene>
<feature type="domain" description="N-acetyltransferase" evidence="3">
    <location>
        <begin position="3"/>
        <end position="146"/>
    </location>
</feature>
<sequence length="146" mass="16932">MSITVRPLRPEDEPVWRDLWSAYLEFYESTVPEVVYSTTFGRLIDPQHRSRFCLVAEADGKVLGLVHAIYHEHNWRVEDVCYLQDLYVHPDARGTGIGRALIEAVYKAADANGTSTVYWMTQDFNSTARLLYDRIATKTPFIKYQR</sequence>
<comment type="caution">
    <text evidence="4">The sequence shown here is derived from an EMBL/GenBank/DDBJ whole genome shotgun (WGS) entry which is preliminary data.</text>
</comment>
<dbReference type="InterPro" id="IPR000182">
    <property type="entry name" value="GNAT_dom"/>
</dbReference>
<keyword evidence="1 4" id="KW-0808">Transferase</keyword>
<dbReference type="Proteomes" id="UP000539372">
    <property type="component" value="Unassembled WGS sequence"/>
</dbReference>
<organism evidence="4 5">
    <name type="scientific">Pacificispira spongiicola</name>
    <dbReference type="NCBI Taxonomy" id="2729598"/>
    <lineage>
        <taxon>Bacteria</taxon>
        <taxon>Pseudomonadati</taxon>
        <taxon>Pseudomonadota</taxon>
        <taxon>Alphaproteobacteria</taxon>
        <taxon>Rhodospirillales</taxon>
        <taxon>Rhodospirillaceae</taxon>
        <taxon>Pacificispira</taxon>
    </lineage>
</organism>
<dbReference type="InterPro" id="IPR050832">
    <property type="entry name" value="Bact_Acetyltransf"/>
</dbReference>
<dbReference type="PROSITE" id="PS51186">
    <property type="entry name" value="GNAT"/>
    <property type="match status" value="1"/>
</dbReference>
<proteinExistence type="predicted"/>
<dbReference type="GO" id="GO:0016747">
    <property type="term" value="F:acyltransferase activity, transferring groups other than amino-acyl groups"/>
    <property type="evidence" value="ECO:0007669"/>
    <property type="project" value="InterPro"/>
</dbReference>
<dbReference type="Pfam" id="PF00583">
    <property type="entry name" value="Acetyltransf_1"/>
    <property type="match status" value="1"/>
</dbReference>
<reference evidence="4 5" key="1">
    <citation type="submission" date="2020-04" db="EMBL/GenBank/DDBJ databases">
        <title>Rhodospirillaceae bacterium KN72 isolated from deep sea.</title>
        <authorList>
            <person name="Zhang D.-C."/>
        </authorList>
    </citation>
    <scope>NUCLEOTIDE SEQUENCE [LARGE SCALE GENOMIC DNA]</scope>
    <source>
        <strain evidence="4 5">KN72</strain>
    </source>
</reference>
<evidence type="ECO:0000313" key="5">
    <source>
        <dbReference type="Proteomes" id="UP000539372"/>
    </source>
</evidence>
<dbReference type="Gene3D" id="3.40.630.30">
    <property type="match status" value="1"/>
</dbReference>
<evidence type="ECO:0000313" key="4">
    <source>
        <dbReference type="EMBL" id="NMM44360.1"/>
    </source>
</evidence>
<keyword evidence="2" id="KW-0012">Acyltransferase</keyword>
<keyword evidence="5" id="KW-1185">Reference proteome</keyword>
<dbReference type="AlphaFoldDB" id="A0A7Y0HE55"/>
<evidence type="ECO:0000259" key="3">
    <source>
        <dbReference type="PROSITE" id="PS51186"/>
    </source>
</evidence>
<dbReference type="EMBL" id="JABBNT010000002">
    <property type="protein sequence ID" value="NMM44360.1"/>
    <property type="molecule type" value="Genomic_DNA"/>
</dbReference>
<dbReference type="RefSeq" id="WP_169624650.1">
    <property type="nucleotide sequence ID" value="NZ_JABBNT010000002.1"/>
</dbReference>